<evidence type="ECO:0000313" key="2">
    <source>
        <dbReference type="EMBL" id="KAK3052553.1"/>
    </source>
</evidence>
<feature type="compositionally biased region" description="Polar residues" evidence="1">
    <location>
        <begin position="7"/>
        <end position="16"/>
    </location>
</feature>
<protein>
    <submittedName>
        <fullName evidence="2">Uncharacterized protein</fullName>
    </submittedName>
</protein>
<dbReference type="EMBL" id="JAWDJX010000020">
    <property type="protein sequence ID" value="KAK3052553.1"/>
    <property type="molecule type" value="Genomic_DNA"/>
</dbReference>
<organism evidence="2 3">
    <name type="scientific">Extremus antarcticus</name>
    <dbReference type="NCBI Taxonomy" id="702011"/>
    <lineage>
        <taxon>Eukaryota</taxon>
        <taxon>Fungi</taxon>
        <taxon>Dikarya</taxon>
        <taxon>Ascomycota</taxon>
        <taxon>Pezizomycotina</taxon>
        <taxon>Dothideomycetes</taxon>
        <taxon>Dothideomycetidae</taxon>
        <taxon>Mycosphaerellales</taxon>
        <taxon>Extremaceae</taxon>
        <taxon>Extremus</taxon>
    </lineage>
</organism>
<dbReference type="AlphaFoldDB" id="A0AAJ0DLI9"/>
<sequence length="434" mass="47846">MPKRKVPSSTSSNDLPTTPAPKRANTRTAGTDPEPNPTPKSKSKPKSKEPGLFSYLSSQPSSTQAFAKRPAKRVVKTSVLVRATARTQWIKDKEREVVRQVDVLREKAKDVGKGRMVRAVGVRGSVVAAAAGEKGKAKEEVVVDDEIEMRKAFAEDISAFVMANAGLEDMAPGAETATDTGTRAPRSSAAKAKKDVVGLTDLPKELRDEIWRLVVVQPETFIWPDDKFGKEQPDLAMVSRFIRADVLPIYYAENIFALDVSPTSMSLRKPGQWVNARERAEKPSIIETWAAVLETKGWFGMIHKWCLSYEGGSNLFSKKEDRIVLVSLALRQRDTGFWSAEMELHREASCLLPGHADFGKCVVENTPNWLNVAVIDLLDAARGGTVDGGMIMKLARAIQGDQARLEDNRCSRSLGRVGEQTGRKVDDVLAWPFE</sequence>
<evidence type="ECO:0000256" key="1">
    <source>
        <dbReference type="SAM" id="MobiDB-lite"/>
    </source>
</evidence>
<proteinExistence type="predicted"/>
<gene>
    <name evidence="2" type="ORF">LTR09_006407</name>
</gene>
<comment type="caution">
    <text evidence="2">The sequence shown here is derived from an EMBL/GenBank/DDBJ whole genome shotgun (WGS) entry which is preliminary data.</text>
</comment>
<reference evidence="2" key="1">
    <citation type="submission" date="2023-04" db="EMBL/GenBank/DDBJ databases">
        <title>Black Yeasts Isolated from many extreme environments.</title>
        <authorList>
            <person name="Coleine C."/>
            <person name="Stajich J.E."/>
            <person name="Selbmann L."/>
        </authorList>
    </citation>
    <scope>NUCLEOTIDE SEQUENCE</scope>
    <source>
        <strain evidence="2">CCFEE 5312</strain>
    </source>
</reference>
<evidence type="ECO:0000313" key="3">
    <source>
        <dbReference type="Proteomes" id="UP001271007"/>
    </source>
</evidence>
<keyword evidence="3" id="KW-1185">Reference proteome</keyword>
<dbReference type="Proteomes" id="UP001271007">
    <property type="component" value="Unassembled WGS sequence"/>
</dbReference>
<name>A0AAJ0DLI9_9PEZI</name>
<feature type="region of interest" description="Disordered" evidence="1">
    <location>
        <begin position="1"/>
        <end position="69"/>
    </location>
</feature>
<feature type="compositionally biased region" description="Polar residues" evidence="1">
    <location>
        <begin position="55"/>
        <end position="65"/>
    </location>
</feature>
<accession>A0AAJ0DLI9</accession>